<dbReference type="RefSeq" id="WP_044230335.1">
    <property type="nucleotide sequence ID" value="NZ_JPOS01000133.1"/>
</dbReference>
<dbReference type="EMBL" id="JPOS01000133">
    <property type="protein sequence ID" value="KGE84797.1"/>
    <property type="molecule type" value="Genomic_DNA"/>
</dbReference>
<name>A0A098S101_9BACT</name>
<evidence type="ECO:0000313" key="2">
    <source>
        <dbReference type="Proteomes" id="UP000029736"/>
    </source>
</evidence>
<proteinExistence type="predicted"/>
<dbReference type="InterPro" id="IPR025358">
    <property type="entry name" value="DUF4262"/>
</dbReference>
<evidence type="ECO:0000313" key="1">
    <source>
        <dbReference type="EMBL" id="KGE84797.1"/>
    </source>
</evidence>
<sequence length="151" mass="18011">MTEKQRNEYFRNVDNNIREFGYHITTVLEDEETTPFGYSTGIFQNFKIPEIFISGLPSGLTRELIENYSNEYRFSKIPILKVLKNLTNRFPVYLTKVSIEKLEEYVLSSIKYYDENHFEYIQLIYPDLKGNFPGEKNYDYDQEIFGKILNL</sequence>
<dbReference type="Proteomes" id="UP000029736">
    <property type="component" value="Unassembled WGS sequence"/>
</dbReference>
<reference evidence="1 2" key="1">
    <citation type="journal article" date="2014" name="Int. J. Syst. Evol. Microbiol.">
        <title>Phaeodactylibacter xiamenensis gen. nov., sp. nov., a member of the family Saprospiraceae isolated from the marine alga Phaeodactylum tricornutum.</title>
        <authorList>
            <person name="Chen Z.Jr."/>
            <person name="Lei X."/>
            <person name="Lai Q."/>
            <person name="Li Y."/>
            <person name="Zhang B."/>
            <person name="Zhang J."/>
            <person name="Zhang H."/>
            <person name="Yang L."/>
            <person name="Zheng W."/>
            <person name="Tian Y."/>
            <person name="Yu Z."/>
            <person name="Xu H.Jr."/>
            <person name="Zheng T."/>
        </authorList>
    </citation>
    <scope>NUCLEOTIDE SEQUENCE [LARGE SCALE GENOMIC DNA]</scope>
    <source>
        <strain evidence="1 2">KD52</strain>
    </source>
</reference>
<comment type="caution">
    <text evidence="1">The sequence shown here is derived from an EMBL/GenBank/DDBJ whole genome shotgun (WGS) entry which is preliminary data.</text>
</comment>
<organism evidence="1 2">
    <name type="scientific">Phaeodactylibacter xiamenensis</name>
    <dbReference type="NCBI Taxonomy" id="1524460"/>
    <lineage>
        <taxon>Bacteria</taxon>
        <taxon>Pseudomonadati</taxon>
        <taxon>Bacteroidota</taxon>
        <taxon>Saprospiria</taxon>
        <taxon>Saprospirales</taxon>
        <taxon>Haliscomenobacteraceae</taxon>
        <taxon>Phaeodactylibacter</taxon>
    </lineage>
</organism>
<evidence type="ECO:0008006" key="3">
    <source>
        <dbReference type="Google" id="ProtNLM"/>
    </source>
</evidence>
<dbReference type="Pfam" id="PF14081">
    <property type="entry name" value="DUF4262"/>
    <property type="match status" value="1"/>
</dbReference>
<protein>
    <recommendedName>
        <fullName evidence="3">DUF4262 domain-containing protein</fullName>
    </recommendedName>
</protein>
<dbReference type="STRING" id="1524460.IX84_31765"/>
<gene>
    <name evidence="1" type="ORF">IX84_31765</name>
</gene>
<keyword evidence="2" id="KW-1185">Reference proteome</keyword>
<dbReference type="AlphaFoldDB" id="A0A098S101"/>
<dbReference type="OrthoDB" id="9793188at2"/>
<accession>A0A098S101</accession>